<comment type="caution">
    <text evidence="1">The sequence shown here is derived from an EMBL/GenBank/DDBJ whole genome shotgun (WGS) entry which is preliminary data.</text>
</comment>
<reference evidence="1" key="1">
    <citation type="journal article" date="2021" name="Nat. Commun.">
        <title>Genetic determinants of endophytism in the Arabidopsis root mycobiome.</title>
        <authorList>
            <person name="Mesny F."/>
            <person name="Miyauchi S."/>
            <person name="Thiergart T."/>
            <person name="Pickel B."/>
            <person name="Atanasova L."/>
            <person name="Karlsson M."/>
            <person name="Huettel B."/>
            <person name="Barry K.W."/>
            <person name="Haridas S."/>
            <person name="Chen C."/>
            <person name="Bauer D."/>
            <person name="Andreopoulos W."/>
            <person name="Pangilinan J."/>
            <person name="LaButti K."/>
            <person name="Riley R."/>
            <person name="Lipzen A."/>
            <person name="Clum A."/>
            <person name="Drula E."/>
            <person name="Henrissat B."/>
            <person name="Kohler A."/>
            <person name="Grigoriev I.V."/>
            <person name="Martin F.M."/>
            <person name="Hacquard S."/>
        </authorList>
    </citation>
    <scope>NUCLEOTIDE SEQUENCE</scope>
    <source>
        <strain evidence="1">MPI-CAGE-AT-0147</strain>
    </source>
</reference>
<dbReference type="AlphaFoldDB" id="A0A9P9FSC4"/>
<keyword evidence="2" id="KW-1185">Reference proteome</keyword>
<accession>A0A9P9FSC4</accession>
<dbReference type="EMBL" id="JAGMUV010000001">
    <property type="protein sequence ID" value="KAH7176409.1"/>
    <property type="molecule type" value="Genomic_DNA"/>
</dbReference>
<sequence length="361" mass="41021">MNHFKAMRLHQLLSKFKSVTQFRRKQKEAQNMDRAILRLPVEVLLLIIRDNLPRHTQFVLSQTCRALRYALVVSLNPEAGLSRHESLDFLACLARDMPAKWVCDVCVKLHNVAPGDALINCRSKSCPKWPVHVSYQLGCVLFTQHIQLALKYTRISNINIKYRRYRKQLLAPNHGTYSAANPKNSRVVGLQASSYPMIVDGRYLIKSVVCYSQVDAILVSRITIGHVRLCPHQNFDHKLDDAIARTTNWGNAGIRDIGHALYTTIGAAFRDPFTEVRSSCPYCRTDFSLEACSRYATFRVWQDLGCEASPLHPNWRSSLIFRPYHGQRGPVVSYDKPGTVRTLYETGQHGPFELPTSIGPS</sequence>
<evidence type="ECO:0000313" key="2">
    <source>
        <dbReference type="Proteomes" id="UP000738349"/>
    </source>
</evidence>
<dbReference type="Proteomes" id="UP000738349">
    <property type="component" value="Unassembled WGS sequence"/>
</dbReference>
<name>A0A9P9FSC4_9HYPO</name>
<protein>
    <submittedName>
        <fullName evidence="1">Uncharacterized protein</fullName>
    </submittedName>
</protein>
<gene>
    <name evidence="1" type="ORF">EDB81DRAFT_850316</name>
</gene>
<proteinExistence type="predicted"/>
<dbReference type="OrthoDB" id="3766406at2759"/>
<organism evidence="1 2">
    <name type="scientific">Dactylonectria macrodidyma</name>
    <dbReference type="NCBI Taxonomy" id="307937"/>
    <lineage>
        <taxon>Eukaryota</taxon>
        <taxon>Fungi</taxon>
        <taxon>Dikarya</taxon>
        <taxon>Ascomycota</taxon>
        <taxon>Pezizomycotina</taxon>
        <taxon>Sordariomycetes</taxon>
        <taxon>Hypocreomycetidae</taxon>
        <taxon>Hypocreales</taxon>
        <taxon>Nectriaceae</taxon>
        <taxon>Dactylonectria</taxon>
    </lineage>
</organism>
<evidence type="ECO:0000313" key="1">
    <source>
        <dbReference type="EMBL" id="KAH7176409.1"/>
    </source>
</evidence>